<feature type="non-terminal residue" evidence="2">
    <location>
        <position position="1"/>
    </location>
</feature>
<accession>A0A5J9SLJ8</accession>
<reference evidence="2 3" key="1">
    <citation type="journal article" date="2019" name="Sci. Rep.">
        <title>A high-quality genome of Eragrostis curvula grass provides insights into Poaceae evolution and supports new strategies to enhance forage quality.</title>
        <authorList>
            <person name="Carballo J."/>
            <person name="Santos B.A.C.M."/>
            <person name="Zappacosta D."/>
            <person name="Garbus I."/>
            <person name="Selva J.P."/>
            <person name="Gallo C.A."/>
            <person name="Diaz A."/>
            <person name="Albertini E."/>
            <person name="Caccamo M."/>
            <person name="Echenique V."/>
        </authorList>
    </citation>
    <scope>NUCLEOTIDE SEQUENCE [LARGE SCALE GENOMIC DNA]</scope>
    <source>
        <strain evidence="3">cv. Victoria</strain>
        <tissue evidence="2">Leaf</tissue>
    </source>
</reference>
<dbReference type="Gramene" id="TVT99843">
    <property type="protein sequence ID" value="TVT99843"/>
    <property type="gene ID" value="EJB05_54772"/>
</dbReference>
<evidence type="ECO:0000256" key="1">
    <source>
        <dbReference type="SAM" id="MobiDB-lite"/>
    </source>
</evidence>
<evidence type="ECO:0000313" key="3">
    <source>
        <dbReference type="Proteomes" id="UP000324897"/>
    </source>
</evidence>
<feature type="compositionally biased region" description="Basic and acidic residues" evidence="1">
    <location>
        <begin position="86"/>
        <end position="100"/>
    </location>
</feature>
<protein>
    <submittedName>
        <fullName evidence="2">Uncharacterized protein</fullName>
    </submittedName>
</protein>
<dbReference type="AlphaFoldDB" id="A0A5J9SLJ8"/>
<comment type="caution">
    <text evidence="2">The sequence shown here is derived from an EMBL/GenBank/DDBJ whole genome shotgun (WGS) entry which is preliminary data.</text>
</comment>
<name>A0A5J9SLJ8_9POAL</name>
<feature type="region of interest" description="Disordered" evidence="1">
    <location>
        <begin position="34"/>
        <end position="123"/>
    </location>
</feature>
<proteinExistence type="predicted"/>
<feature type="compositionally biased region" description="Polar residues" evidence="1">
    <location>
        <begin position="49"/>
        <end position="63"/>
    </location>
</feature>
<sequence length="123" mass="13945">MKLSSKGAKNDDAMEYLNDEMDRLDKELDLLLLSDNDGTSSSDNESDSAGSCINVESTDTGSTLKDPDRVIKQKGRPKKPKRFKKRIEILKQKKIEEDKRKMRKTKKAETASPNGKSKKKQKK</sequence>
<dbReference type="EMBL" id="RWGY01000674">
    <property type="protein sequence ID" value="TVT99843.1"/>
    <property type="molecule type" value="Genomic_DNA"/>
</dbReference>
<evidence type="ECO:0000313" key="2">
    <source>
        <dbReference type="EMBL" id="TVT99843.1"/>
    </source>
</evidence>
<keyword evidence="3" id="KW-1185">Reference proteome</keyword>
<gene>
    <name evidence="2" type="ORF">EJB05_54772</name>
</gene>
<feature type="compositionally biased region" description="Basic residues" evidence="1">
    <location>
        <begin position="72"/>
        <end position="85"/>
    </location>
</feature>
<feature type="compositionally biased region" description="Low complexity" evidence="1">
    <location>
        <begin position="34"/>
        <end position="43"/>
    </location>
</feature>
<dbReference type="Proteomes" id="UP000324897">
    <property type="component" value="Unassembled WGS sequence"/>
</dbReference>
<organism evidence="2 3">
    <name type="scientific">Eragrostis curvula</name>
    <name type="common">weeping love grass</name>
    <dbReference type="NCBI Taxonomy" id="38414"/>
    <lineage>
        <taxon>Eukaryota</taxon>
        <taxon>Viridiplantae</taxon>
        <taxon>Streptophyta</taxon>
        <taxon>Embryophyta</taxon>
        <taxon>Tracheophyta</taxon>
        <taxon>Spermatophyta</taxon>
        <taxon>Magnoliopsida</taxon>
        <taxon>Liliopsida</taxon>
        <taxon>Poales</taxon>
        <taxon>Poaceae</taxon>
        <taxon>PACMAD clade</taxon>
        <taxon>Chloridoideae</taxon>
        <taxon>Eragrostideae</taxon>
        <taxon>Eragrostidinae</taxon>
        <taxon>Eragrostis</taxon>
    </lineage>
</organism>